<dbReference type="InterPro" id="IPR011010">
    <property type="entry name" value="DNA_brk_join_enz"/>
</dbReference>
<dbReference type="PROSITE" id="PS51898">
    <property type="entry name" value="TYR_RECOMBINASE"/>
    <property type="match status" value="1"/>
</dbReference>
<evidence type="ECO:0000313" key="5">
    <source>
        <dbReference type="EMBL" id="ADN09075.1"/>
    </source>
</evidence>
<feature type="domain" description="Tyr recombinase" evidence="4">
    <location>
        <begin position="191"/>
        <end position="377"/>
    </location>
</feature>
<comment type="similarity">
    <text evidence="1">Belongs to the 'phage' integrase family.</text>
</comment>
<proteinExistence type="inferred from homology"/>
<dbReference type="Gene3D" id="1.10.443.10">
    <property type="entry name" value="Intergrase catalytic core"/>
    <property type="match status" value="1"/>
</dbReference>
<keyword evidence="3" id="KW-0233">DNA recombination</keyword>
<dbReference type="InterPro" id="IPR010998">
    <property type="entry name" value="Integrase_recombinase_N"/>
</dbReference>
<dbReference type="KEGG" id="sua:Saut_1026"/>
<dbReference type="PANTHER" id="PTHR30349:SF64">
    <property type="entry name" value="PROPHAGE INTEGRASE INTD-RELATED"/>
    <property type="match status" value="1"/>
</dbReference>
<evidence type="ECO:0000256" key="3">
    <source>
        <dbReference type="ARBA" id="ARBA00023172"/>
    </source>
</evidence>
<dbReference type="AlphaFoldDB" id="E0US52"/>
<reference evidence="6" key="1">
    <citation type="journal article" date="2010" name="Stand. Genomic Sci.">
        <title>Complete genome sequence of Sulfurimonas autotrophica type strain (OK10).</title>
        <authorList>
            <person name="Sikorski J."/>
            <person name="Munk C."/>
            <person name="Lapidus A."/>
            <person name="Djao O."/>
            <person name="Lucas S."/>
            <person name="Glavina Del Rio T."/>
            <person name="Nolan M."/>
            <person name="Tice H."/>
            <person name="Han C."/>
            <person name="Cheng J."/>
            <person name="Tapia R."/>
            <person name="Goodwin L."/>
            <person name="Pitluck S."/>
            <person name="Liolios K."/>
            <person name="Ivanova N."/>
            <person name="Mavromatis K."/>
            <person name="Mikhailova N."/>
            <person name="Pati A."/>
            <person name="Sims D."/>
            <person name="Meincke L."/>
            <person name="Brettin T."/>
            <person name="Detter J."/>
            <person name="Chen A."/>
            <person name="Palaniappan K."/>
            <person name="Land M."/>
            <person name="Hauser L."/>
            <person name="Chang Y."/>
            <person name="Jeffries C."/>
            <person name="Rohde M."/>
            <person name="Lang E."/>
            <person name="Spring S."/>
            <person name="Goker M."/>
            <person name="Woyke T."/>
            <person name="Bristow J."/>
            <person name="Eisen J."/>
            <person name="Markowitz V."/>
            <person name="Hugenholtz P."/>
            <person name="Kyrpides N."/>
            <person name="Klenk H."/>
        </authorList>
    </citation>
    <scope>NUCLEOTIDE SEQUENCE [LARGE SCALE GENOMIC DNA]</scope>
    <source>
        <strain evidence="6">ATCC BAA-671 / DSM 16294 / JCM 11897 / OK10</strain>
    </source>
</reference>
<protein>
    <recommendedName>
        <fullName evidence="4">Tyr recombinase domain-containing protein</fullName>
    </recommendedName>
</protein>
<dbReference type="eggNOG" id="COG0582">
    <property type="taxonomic scope" value="Bacteria"/>
</dbReference>
<gene>
    <name evidence="5" type="ordered locus">Saut_1026</name>
</gene>
<dbReference type="GO" id="GO:0006310">
    <property type="term" value="P:DNA recombination"/>
    <property type="evidence" value="ECO:0007669"/>
    <property type="project" value="UniProtKB-KW"/>
</dbReference>
<evidence type="ECO:0000259" key="4">
    <source>
        <dbReference type="PROSITE" id="PS51898"/>
    </source>
</evidence>
<dbReference type="InterPro" id="IPR050090">
    <property type="entry name" value="Tyrosine_recombinase_XerCD"/>
</dbReference>
<dbReference type="Pfam" id="PF00589">
    <property type="entry name" value="Phage_integrase"/>
    <property type="match status" value="1"/>
</dbReference>
<dbReference type="HOGENOM" id="CLU_1585621_0_0_7"/>
<dbReference type="InterPro" id="IPR002104">
    <property type="entry name" value="Integrase_catalytic"/>
</dbReference>
<evidence type="ECO:0000256" key="2">
    <source>
        <dbReference type="ARBA" id="ARBA00023125"/>
    </source>
</evidence>
<keyword evidence="2" id="KW-0238">DNA-binding</keyword>
<accession>E0US52</accession>
<evidence type="ECO:0000256" key="1">
    <source>
        <dbReference type="ARBA" id="ARBA00008857"/>
    </source>
</evidence>
<dbReference type="CDD" id="cd00397">
    <property type="entry name" value="DNA_BRE_C"/>
    <property type="match status" value="1"/>
</dbReference>
<organism evidence="5 6">
    <name type="scientific">Sulfurimonas autotrophica (strain ATCC BAA-671 / DSM 16294 / JCM 11897 / OK10)</name>
    <dbReference type="NCBI Taxonomy" id="563040"/>
    <lineage>
        <taxon>Bacteria</taxon>
        <taxon>Pseudomonadati</taxon>
        <taxon>Campylobacterota</taxon>
        <taxon>Epsilonproteobacteria</taxon>
        <taxon>Campylobacterales</taxon>
        <taxon>Sulfurimonadaceae</taxon>
        <taxon>Sulfurimonas</taxon>
    </lineage>
</organism>
<dbReference type="InterPro" id="IPR013762">
    <property type="entry name" value="Integrase-like_cat_sf"/>
</dbReference>
<dbReference type="GO" id="GO:0015074">
    <property type="term" value="P:DNA integration"/>
    <property type="evidence" value="ECO:0007669"/>
    <property type="project" value="InterPro"/>
</dbReference>
<dbReference type="EMBL" id="CP002205">
    <property type="protein sequence ID" value="ADN09075.1"/>
    <property type="molecule type" value="Genomic_DNA"/>
</dbReference>
<dbReference type="Gene3D" id="1.10.150.130">
    <property type="match status" value="1"/>
</dbReference>
<name>E0US52_SULAO</name>
<dbReference type="Proteomes" id="UP000007803">
    <property type="component" value="Chromosome"/>
</dbReference>
<dbReference type="PANTHER" id="PTHR30349">
    <property type="entry name" value="PHAGE INTEGRASE-RELATED"/>
    <property type="match status" value="1"/>
</dbReference>
<dbReference type="GO" id="GO:0003677">
    <property type="term" value="F:DNA binding"/>
    <property type="evidence" value="ECO:0007669"/>
    <property type="project" value="UniProtKB-KW"/>
</dbReference>
<keyword evidence="6" id="KW-1185">Reference proteome</keyword>
<evidence type="ECO:0000313" key="6">
    <source>
        <dbReference type="Proteomes" id="UP000007803"/>
    </source>
</evidence>
<sequence>MAFRKLKQKKYTGITEYFNPNSDDKETRALYISYRDVSGTSVKKKLETLDLVKAGKILSDIKHEVEREKKLLSAEERDFTRQSIKNKLTLDQIVEWYFGQRKAKDNIKDYQAYKNRIAPILGSKIATKVTTDDIQKLQDKLIKKYAPKTTNETINSLRALYNKAIKKKRLVGSNPVVISSDDIQKIEQNTEPGKVLTNEELELMFNTFKNGDYDLEIQPRPTLYLFSKILYFTGARPSGVIDIQVKHCNFDENKITIKAMKKGKSYQAQVRLELMELIKEWISEHSLGFNDYIFYPQQTFIRTGKGKDKATAYSGYRKQGQQVFNKIFNVGIPNTELMHRVSFYSLRRTAGTKVYKAKGIMHAMLFLNHTSVKTTQM</sequence>
<dbReference type="STRING" id="563040.Saut_1026"/>
<dbReference type="SUPFAM" id="SSF56349">
    <property type="entry name" value="DNA breaking-rejoining enzymes"/>
    <property type="match status" value="1"/>
</dbReference>